<dbReference type="IntAct" id="A0A1D6HB82">
    <property type="interactions" value="2"/>
</dbReference>
<proteinExistence type="predicted"/>
<dbReference type="EMBL" id="CM000781">
    <property type="protein sequence ID" value="AQK71962.1"/>
    <property type="molecule type" value="Genomic_DNA"/>
</dbReference>
<name>A0A1D6HB82_MAIZE</name>
<protein>
    <submittedName>
        <fullName evidence="2">Uncharacterized protein</fullName>
    </submittedName>
</protein>
<accession>A0A1D6HB82</accession>
<gene>
    <name evidence="2" type="ORF">ZEAMMB73_Zm00001d016921</name>
</gene>
<reference evidence="2" key="1">
    <citation type="submission" date="2015-12" db="EMBL/GenBank/DDBJ databases">
        <title>Update maize B73 reference genome by single molecule sequencing technologies.</title>
        <authorList>
            <consortium name="Maize Genome Sequencing Project"/>
            <person name="Ware D."/>
        </authorList>
    </citation>
    <scope>NUCLEOTIDE SEQUENCE</scope>
    <source>
        <tissue evidence="2">Seedling</tissue>
    </source>
</reference>
<dbReference type="EMBL" id="CM000781">
    <property type="protein sequence ID" value="AQK71963.1"/>
    <property type="molecule type" value="Genomic_DNA"/>
</dbReference>
<evidence type="ECO:0000256" key="1">
    <source>
        <dbReference type="SAM" id="MobiDB-lite"/>
    </source>
</evidence>
<feature type="region of interest" description="Disordered" evidence="1">
    <location>
        <begin position="126"/>
        <end position="175"/>
    </location>
</feature>
<evidence type="ECO:0000313" key="2">
    <source>
        <dbReference type="EMBL" id="AQK71962.1"/>
    </source>
</evidence>
<dbReference type="InParanoid" id="A0A1D6HB82"/>
<feature type="compositionally biased region" description="Low complexity" evidence="1">
    <location>
        <begin position="141"/>
        <end position="175"/>
    </location>
</feature>
<dbReference type="AlphaFoldDB" id="A0A1D6HB82"/>
<sequence length="175" mass="19977">MAENEGRFRWDSNLDTFFCRSCVQLLDDGLITQRQPSLHDEALEYLSQKFSTVNSTVSKKTLMNKWNCMKQLYDSYVLFRIHSSNMGELKSRRMYIKKTKKCANVFKHMINEPPKNLDLLKRLFHDEDQGTPPSSPPHPSFEPQSSFMPESSSPPQSSSFMPGSSSPPQSSVSSS</sequence>
<organism evidence="2">
    <name type="scientific">Zea mays</name>
    <name type="common">Maize</name>
    <dbReference type="NCBI Taxonomy" id="4577"/>
    <lineage>
        <taxon>Eukaryota</taxon>
        <taxon>Viridiplantae</taxon>
        <taxon>Streptophyta</taxon>
        <taxon>Embryophyta</taxon>
        <taxon>Tracheophyta</taxon>
        <taxon>Spermatophyta</taxon>
        <taxon>Magnoliopsida</taxon>
        <taxon>Liliopsida</taxon>
        <taxon>Poales</taxon>
        <taxon>Poaceae</taxon>
        <taxon>PACMAD clade</taxon>
        <taxon>Panicoideae</taxon>
        <taxon>Andropogonodae</taxon>
        <taxon>Andropogoneae</taxon>
        <taxon>Tripsacinae</taxon>
        <taxon>Zea</taxon>
    </lineage>
</organism>
<dbReference type="PaxDb" id="4577-GRMZM5G876597_P01"/>